<dbReference type="EMBL" id="JANGAC010000001">
    <property type="protein sequence ID" value="MCQ4921572.1"/>
    <property type="molecule type" value="Genomic_DNA"/>
</dbReference>
<keyword evidence="4" id="KW-1185">Reference proteome</keyword>
<keyword evidence="1" id="KW-0175">Coiled coil</keyword>
<organism evidence="3 4">
    <name type="scientific">Tissierella carlieri</name>
    <dbReference type="NCBI Taxonomy" id="689904"/>
    <lineage>
        <taxon>Bacteria</taxon>
        <taxon>Bacillati</taxon>
        <taxon>Bacillota</taxon>
        <taxon>Tissierellia</taxon>
        <taxon>Tissierellales</taxon>
        <taxon>Tissierellaceae</taxon>
        <taxon>Tissierella</taxon>
    </lineage>
</organism>
<name>A0ABT1S672_9FIRM</name>
<keyword evidence="2" id="KW-0812">Transmembrane</keyword>
<evidence type="ECO:0000313" key="3">
    <source>
        <dbReference type="EMBL" id="MCQ4921572.1"/>
    </source>
</evidence>
<proteinExistence type="predicted"/>
<accession>A0ABT1S672</accession>
<evidence type="ECO:0000256" key="2">
    <source>
        <dbReference type="SAM" id="Phobius"/>
    </source>
</evidence>
<dbReference type="Proteomes" id="UP001524478">
    <property type="component" value="Unassembled WGS sequence"/>
</dbReference>
<dbReference type="Pfam" id="PF10779">
    <property type="entry name" value="XhlA"/>
    <property type="match status" value="1"/>
</dbReference>
<evidence type="ECO:0000256" key="1">
    <source>
        <dbReference type="SAM" id="Coils"/>
    </source>
</evidence>
<dbReference type="SUPFAM" id="SSF57997">
    <property type="entry name" value="Tropomyosin"/>
    <property type="match status" value="1"/>
</dbReference>
<gene>
    <name evidence="3" type="ORF">NE686_00620</name>
</gene>
<reference evidence="3 4" key="1">
    <citation type="submission" date="2022-06" db="EMBL/GenBank/DDBJ databases">
        <title>Isolation of gut microbiota from human fecal samples.</title>
        <authorList>
            <person name="Pamer E.G."/>
            <person name="Barat B."/>
            <person name="Waligurski E."/>
            <person name="Medina S."/>
            <person name="Paddock L."/>
            <person name="Mostad J."/>
        </authorList>
    </citation>
    <scope>NUCLEOTIDE SEQUENCE [LARGE SCALE GENOMIC DNA]</scope>
    <source>
        <strain evidence="3 4">DFI.7.95</strain>
    </source>
</reference>
<sequence>MEDKLCEVRHKRIDERLDTQERRLNNHSERLDRIEITSSKLETRLDGLIEKLGSLNTILKWFIGLFVGAFVSFFFYAVQQGLFK</sequence>
<keyword evidence="2" id="KW-0472">Membrane</keyword>
<feature type="transmembrane region" description="Helical" evidence="2">
    <location>
        <begin position="58"/>
        <end position="78"/>
    </location>
</feature>
<keyword evidence="2" id="KW-1133">Transmembrane helix</keyword>
<dbReference type="RefSeq" id="WP_256310092.1">
    <property type="nucleotide sequence ID" value="NZ_JANGAC010000001.1"/>
</dbReference>
<dbReference type="InterPro" id="IPR019715">
    <property type="entry name" value="Haemolysin_XhlA"/>
</dbReference>
<feature type="coiled-coil region" evidence="1">
    <location>
        <begin position="10"/>
        <end position="51"/>
    </location>
</feature>
<comment type="caution">
    <text evidence="3">The sequence shown here is derived from an EMBL/GenBank/DDBJ whole genome shotgun (WGS) entry which is preliminary data.</text>
</comment>
<protein>
    <submittedName>
        <fullName evidence="3">Hemolysin XhlA family protein</fullName>
    </submittedName>
</protein>
<evidence type="ECO:0000313" key="4">
    <source>
        <dbReference type="Proteomes" id="UP001524478"/>
    </source>
</evidence>